<sequence>MEIKLPTAKEWNTMIEETGLDRAIALDKYENGVVELEGYFVRLGRDKKTGIDKVHALMENIYFNNMDDGVRYKISHIWLNKAGIYFLNGFWYYNPIWFQLKENDYIQIRGIVQRYYDNKNKAFKNTLVNVTIISVNGLRIVA</sequence>
<dbReference type="RefSeq" id="WP_077867515.1">
    <property type="nucleotide sequence ID" value="NZ_LZYZ01000012.1"/>
</dbReference>
<proteinExistence type="predicted"/>
<accession>A0A1S8MNG8</accession>
<evidence type="ECO:0000313" key="1">
    <source>
        <dbReference type="EMBL" id="OOM05701.1"/>
    </source>
</evidence>
<protein>
    <submittedName>
        <fullName evidence="1">Uncharacterized protein</fullName>
    </submittedName>
</protein>
<name>A0A1S8MNG8_CLOSA</name>
<dbReference type="AlphaFoldDB" id="A0A1S8MNG8"/>
<dbReference type="Proteomes" id="UP000191154">
    <property type="component" value="Unassembled WGS sequence"/>
</dbReference>
<gene>
    <name evidence="1" type="ORF">CLOSAC_45710</name>
</gene>
<organism evidence="1 2">
    <name type="scientific">Clostridium saccharobutylicum</name>
    <dbReference type="NCBI Taxonomy" id="169679"/>
    <lineage>
        <taxon>Bacteria</taxon>
        <taxon>Bacillati</taxon>
        <taxon>Bacillota</taxon>
        <taxon>Clostridia</taxon>
        <taxon>Eubacteriales</taxon>
        <taxon>Clostridiaceae</taxon>
        <taxon>Clostridium</taxon>
    </lineage>
</organism>
<evidence type="ECO:0000313" key="2">
    <source>
        <dbReference type="Proteomes" id="UP000191154"/>
    </source>
</evidence>
<reference evidence="1 2" key="1">
    <citation type="submission" date="2016-05" db="EMBL/GenBank/DDBJ databases">
        <title>Microbial solvent formation.</title>
        <authorList>
            <person name="Poehlein A."/>
            <person name="Montoya Solano J.D."/>
            <person name="Flitsch S."/>
            <person name="Krabben P."/>
            <person name="Duerre P."/>
            <person name="Daniel R."/>
        </authorList>
    </citation>
    <scope>NUCLEOTIDE SEQUENCE [LARGE SCALE GENOMIC DNA]</scope>
    <source>
        <strain evidence="1 2">L1-8</strain>
    </source>
</reference>
<comment type="caution">
    <text evidence="1">The sequence shown here is derived from an EMBL/GenBank/DDBJ whole genome shotgun (WGS) entry which is preliminary data.</text>
</comment>
<dbReference type="EMBL" id="LZYZ01000012">
    <property type="protein sequence ID" value="OOM05701.1"/>
    <property type="molecule type" value="Genomic_DNA"/>
</dbReference>